<organism evidence="1">
    <name type="scientific">Trepomonas sp. PC1</name>
    <dbReference type="NCBI Taxonomy" id="1076344"/>
    <lineage>
        <taxon>Eukaryota</taxon>
        <taxon>Metamonada</taxon>
        <taxon>Diplomonadida</taxon>
        <taxon>Hexamitidae</taxon>
        <taxon>Hexamitinae</taxon>
        <taxon>Trepomonas</taxon>
    </lineage>
</organism>
<reference evidence="1" key="1">
    <citation type="submission" date="2015-07" db="EMBL/GenBank/DDBJ databases">
        <title>Adaptation to a free-living lifestyle via gene acquisitions in the diplomonad Trepomonas sp. PC1.</title>
        <authorList>
            <person name="Xu F."/>
            <person name="Jerlstrom-Hultqvist J."/>
            <person name="Kolisko M."/>
            <person name="Simpson A.G.B."/>
            <person name="Roger A.J."/>
            <person name="Svard S.G."/>
            <person name="Andersson J.O."/>
        </authorList>
    </citation>
    <scope>NUCLEOTIDE SEQUENCE</scope>
    <source>
        <strain evidence="1">PC1</strain>
    </source>
</reference>
<protein>
    <submittedName>
        <fullName evidence="1">Uncharacterized protein</fullName>
    </submittedName>
</protein>
<feature type="non-terminal residue" evidence="1">
    <location>
        <position position="464"/>
    </location>
</feature>
<proteinExistence type="predicted"/>
<evidence type="ECO:0000313" key="1">
    <source>
        <dbReference type="EMBL" id="JAP89637.1"/>
    </source>
</evidence>
<dbReference type="EMBL" id="GDID01006969">
    <property type="protein sequence ID" value="JAP89637.1"/>
    <property type="molecule type" value="Transcribed_RNA"/>
</dbReference>
<dbReference type="AlphaFoldDB" id="A0A146JYM4"/>
<name>A0A146JYM4_9EUKA</name>
<feature type="non-terminal residue" evidence="1">
    <location>
        <position position="1"/>
    </location>
</feature>
<sequence length="464" mass="53910">AGYMAILSVIIKNEKQNIMVYMEVGILDMLCECVQFSTTDMCSHYFNSEVVVVQQFQQNLISVFKSTLIDKISGFVNQCDSYFAEILSVIQILPLFFEVAKKTNLMIDQIELFDSIVVNVVPKLLNINSIQTHRLTEYVMNITQSLLNQALNGLDSDPASNKLINTLISTFNELLSPNLAQEIQLNMYQQIREMISLRDYIKLMNAFLTQVQAKNIDKLQSTLQKMLSVCFILFNLGKNLSLFVMFVKEDVESYNLQQSKLLLEQIMKILQFLKDDCVIQQLSYLVYIVKIILLFRLHSETESQTKNQMLTERLSLKTISLLYIENDKEVFDLKSEQFNQGLKKQHMELNQYTIINICTSLLNQTNEQTIQNAIIVLFLTIQNIRNQSTFDLVVFQQQIDTAFIIKLQKLLLSKFDDEYFISVMVKMLSYFYEILPKLFNNQEIFDNLAELIQKLSQKSQQNVL</sequence>
<gene>
    <name evidence="1" type="ORF">TPC1_30868</name>
</gene>
<accession>A0A146JYM4</accession>